<accession>A0AAD1XJ41</accession>
<proteinExistence type="predicted"/>
<keyword evidence="2" id="KW-1185">Reference proteome</keyword>
<dbReference type="AlphaFoldDB" id="A0AAD1XJ41"/>
<sequence>MEKIFEHSISSLFLEDFFVIQLIEFSDITDVVRYRQLSSSIKDAIEQENYALFLKLKNYLHIPYTYDSSELAAQENMISCIRGVVEALSEEPQSISPFAFYTDGGVDTNGSYYFLQNVWKKTGICYCTIANSNVHVQSVLSKSIDMPSADNNPMNFLEDKKNKNKIRIPYENYIVDPKADPFHILTDFQIHLRSGGYNAYVQTFAVFYSEREVDNKKFQSLTKRFTKAIKPTDIPLLRLGVFHKEDEKDSGIQIYEFDISNESSIERCFKTRSYDVYPLLWITIKPKYVNKTINYRIKQRVAAKYVSFKLIKSSNANSNSNIDLYNLGLKTIPLRLGSCEAE</sequence>
<dbReference type="EMBL" id="CAMPGE010015003">
    <property type="protein sequence ID" value="CAI2373646.1"/>
    <property type="molecule type" value="Genomic_DNA"/>
</dbReference>
<organism evidence="1 2">
    <name type="scientific">Euplotes crassus</name>
    <dbReference type="NCBI Taxonomy" id="5936"/>
    <lineage>
        <taxon>Eukaryota</taxon>
        <taxon>Sar</taxon>
        <taxon>Alveolata</taxon>
        <taxon>Ciliophora</taxon>
        <taxon>Intramacronucleata</taxon>
        <taxon>Spirotrichea</taxon>
        <taxon>Hypotrichia</taxon>
        <taxon>Euplotida</taxon>
        <taxon>Euplotidae</taxon>
        <taxon>Moneuplotes</taxon>
    </lineage>
</organism>
<reference evidence="1" key="1">
    <citation type="submission" date="2023-07" db="EMBL/GenBank/DDBJ databases">
        <authorList>
            <consortium name="AG Swart"/>
            <person name="Singh M."/>
            <person name="Singh A."/>
            <person name="Seah K."/>
            <person name="Emmerich C."/>
        </authorList>
    </citation>
    <scope>NUCLEOTIDE SEQUENCE</scope>
    <source>
        <strain evidence="1">DP1</strain>
    </source>
</reference>
<name>A0AAD1XJ41_EUPCR</name>
<gene>
    <name evidence="1" type="ORF">ECRASSUSDP1_LOCUS14992</name>
</gene>
<comment type="caution">
    <text evidence="1">The sequence shown here is derived from an EMBL/GenBank/DDBJ whole genome shotgun (WGS) entry which is preliminary data.</text>
</comment>
<evidence type="ECO:0000313" key="2">
    <source>
        <dbReference type="Proteomes" id="UP001295684"/>
    </source>
</evidence>
<evidence type="ECO:0000313" key="1">
    <source>
        <dbReference type="EMBL" id="CAI2373646.1"/>
    </source>
</evidence>
<protein>
    <submittedName>
        <fullName evidence="1">Uncharacterized protein</fullName>
    </submittedName>
</protein>
<dbReference type="Proteomes" id="UP001295684">
    <property type="component" value="Unassembled WGS sequence"/>
</dbReference>